<reference evidence="4" key="1">
    <citation type="submission" date="2023-10" db="EMBL/GenBank/DDBJ databases">
        <authorList>
            <person name="Chen Y."/>
            <person name="Shah S."/>
            <person name="Dougan E. K."/>
            <person name="Thang M."/>
            <person name="Chan C."/>
        </authorList>
    </citation>
    <scope>NUCLEOTIDE SEQUENCE [LARGE SCALE GENOMIC DNA]</scope>
</reference>
<feature type="chain" id="PRO_5045037060" description="Reverse transcriptase Ty1/copia-type domain-containing protein" evidence="2">
    <location>
        <begin position="24"/>
        <end position="1266"/>
    </location>
</feature>
<evidence type="ECO:0000313" key="5">
    <source>
        <dbReference type="Proteomes" id="UP001189429"/>
    </source>
</evidence>
<feature type="non-terminal residue" evidence="4">
    <location>
        <position position="1266"/>
    </location>
</feature>
<keyword evidence="5" id="KW-1185">Reference proteome</keyword>
<comment type="caution">
    <text evidence="4">The sequence shown here is derived from an EMBL/GenBank/DDBJ whole genome shotgun (WGS) entry which is preliminary data.</text>
</comment>
<feature type="region of interest" description="Disordered" evidence="1">
    <location>
        <begin position="573"/>
        <end position="602"/>
    </location>
</feature>
<gene>
    <name evidence="4" type="ORF">PCOR1329_LOCUS58038</name>
</gene>
<feature type="signal peptide" evidence="2">
    <location>
        <begin position="1"/>
        <end position="23"/>
    </location>
</feature>
<accession>A0ABN9VHE6</accession>
<feature type="non-terminal residue" evidence="4">
    <location>
        <position position="1"/>
    </location>
</feature>
<evidence type="ECO:0000256" key="1">
    <source>
        <dbReference type="SAM" id="MobiDB-lite"/>
    </source>
</evidence>
<feature type="region of interest" description="Disordered" evidence="1">
    <location>
        <begin position="131"/>
        <end position="190"/>
    </location>
</feature>
<dbReference type="InterPro" id="IPR036397">
    <property type="entry name" value="RNaseH_sf"/>
</dbReference>
<dbReference type="Pfam" id="PF07727">
    <property type="entry name" value="RVT_2"/>
    <property type="match status" value="1"/>
</dbReference>
<evidence type="ECO:0000256" key="2">
    <source>
        <dbReference type="SAM" id="SignalP"/>
    </source>
</evidence>
<evidence type="ECO:0000259" key="3">
    <source>
        <dbReference type="Pfam" id="PF07727"/>
    </source>
</evidence>
<name>A0ABN9VHE6_9DINO</name>
<proteinExistence type="predicted"/>
<dbReference type="EMBL" id="CAUYUJ010017183">
    <property type="protein sequence ID" value="CAK0872635.1"/>
    <property type="molecule type" value="Genomic_DNA"/>
</dbReference>
<dbReference type="Gene3D" id="3.30.420.10">
    <property type="entry name" value="Ribonuclease H-like superfamily/Ribonuclease H"/>
    <property type="match status" value="1"/>
</dbReference>
<feature type="domain" description="Reverse transcriptase Ty1/copia-type" evidence="3">
    <location>
        <begin position="1098"/>
        <end position="1264"/>
    </location>
</feature>
<sequence length="1266" mass="142025">DIRLQWAVLVRAMLVVMRMFAQSRRQKLIDSVLGDRFSVMKIPTFPTPHAVSYQPDTRTGSSTRMAFFPEDARTCLHPDNGEHEYSVPAGKFKECLYCGTIWKAEKYPIKLGKTQSTEAIFWNLHGTRKTPGSKIDRLSTAASASSSYVPPSSSARRSRPSPQAGRSEVSRRTTSLRRARSPSSDAMGVDGAGFELGATAGASTLGAGAGGTLSAGQARRHVGMAWSAYQTISLEKDVYTNKLHTSKIPRRHRRGVDMLEVFGGECGITIHAADRARGWNMHALQPIDKLFGQDLKIQQCFLTFAADIFKKQKHYGNRALLENPATADSWREDVIMHVRRGNVERTSNVCMFGMVGKDGLPMKKLVRWLGTHPLLIQELDRHCDNQHQHEEVSGGGPSGNTSRSQVYTLQLADAICRGLTRVIESEEFCHGVHICSYYPVRYDKPASHVHQVCYAAANMEPRWRAIMSGVVDIKSRRNAGSATVAKDSEMWKQVEELIPWQLLCIQAAFQPKAKRLRPEFGHDVHRCSVLVQEDNQLVIEREYVPDAYAPRERFQTPVRYALFVIGRAPVGDPVSPRPPVGGESRQPVPVPAPGEPQPEELQPSTVQQRAGDEIWFAGPPLTAEEMRAAPIVARMHQNLSHPLQPDFTRFLNSSDASQVVIDLSRRLRCSSRLRNAKPRRPRLVKIPYTGAFNSRVGLDFFYLPDAAYHTHQFLSILKMDPAHMLQLFTMCWLSWAGYPDHVVRDRDGAFQGNFVEHLEEHEVLVEKPPAEAHWQSGRVEAEIALWEHLAQRATDAMQLPGPDDMRLMTAPTNQSRNSRVRQCGASPYQWTFGKDPRIPDSITDPANSAAVHSAMTADAELAKRVRVSQEVDAPGQSALPGDYTAGDRVAFWRLPKNKKGKQFPVIGPGGNGGPDDNNVWVQSTGHPILVSKEQLREALGTEIWVPDDTDLAELRKRVAVSANSHRVRKLCQGRRRNLMQLNHQRRRRCATTFCQPCDLYQKLQLPKDPVVPVLDSERYAHDNIPIREVYLATNGQFTMAKKDQKALIREIPWSQIPEDQKQLYRGALAREWSSWQRFSAVEVLDLKTSKQIELDAKRKKRIIPSRVCYRDKNAGRGVSEIDAKGRLVGIGCNDPDILTLRRDAPTLTRAGFYILLQVVASWDYNLFGGDATTAFLQADQKAQRDKPIYLRQPGEGLPGVPKGALLLVRGAIYGFVNSPRLWWRELRDFLISTSGKQCLLDKALFCFYKAGRLVLIVGVHVDDLKG</sequence>
<protein>
    <recommendedName>
        <fullName evidence="3">Reverse transcriptase Ty1/copia-type domain-containing protein</fullName>
    </recommendedName>
</protein>
<organism evidence="4 5">
    <name type="scientific">Prorocentrum cordatum</name>
    <dbReference type="NCBI Taxonomy" id="2364126"/>
    <lineage>
        <taxon>Eukaryota</taxon>
        <taxon>Sar</taxon>
        <taxon>Alveolata</taxon>
        <taxon>Dinophyceae</taxon>
        <taxon>Prorocentrales</taxon>
        <taxon>Prorocentraceae</taxon>
        <taxon>Prorocentrum</taxon>
    </lineage>
</organism>
<feature type="compositionally biased region" description="Low complexity" evidence="1">
    <location>
        <begin position="138"/>
        <end position="167"/>
    </location>
</feature>
<dbReference type="Proteomes" id="UP001189429">
    <property type="component" value="Unassembled WGS sequence"/>
</dbReference>
<evidence type="ECO:0000313" key="4">
    <source>
        <dbReference type="EMBL" id="CAK0872635.1"/>
    </source>
</evidence>
<dbReference type="InterPro" id="IPR013103">
    <property type="entry name" value="RVT_2"/>
</dbReference>
<keyword evidence="2" id="KW-0732">Signal</keyword>